<dbReference type="OrthoDB" id="372177at2157"/>
<feature type="binding site" evidence="8">
    <location>
        <position position="268"/>
    </location>
    <ligand>
        <name>Zn(2+)</name>
        <dbReference type="ChEBI" id="CHEBI:29105"/>
    </ligand>
</feature>
<evidence type="ECO:0000256" key="5">
    <source>
        <dbReference type="ARBA" id="ARBA00022694"/>
    </source>
</evidence>
<dbReference type="PANTHER" id="PTHR10631">
    <property type="entry name" value="N 2 ,N 2 -DIMETHYLGUANOSINE TRNA METHYLTRANSFERASE"/>
    <property type="match status" value="1"/>
</dbReference>
<keyword evidence="4 8" id="KW-0949">S-adenosyl-L-methionine</keyword>
<dbReference type="InterPro" id="IPR029063">
    <property type="entry name" value="SAM-dependent_MTases_sf"/>
</dbReference>
<dbReference type="InterPro" id="IPR022923">
    <property type="entry name" value="TRM1_arc_bac"/>
</dbReference>
<gene>
    <name evidence="8" type="primary">trm1</name>
    <name evidence="10" type="ORF">HYG87_05075</name>
</gene>
<evidence type="ECO:0000256" key="3">
    <source>
        <dbReference type="ARBA" id="ARBA00022679"/>
    </source>
</evidence>
<proteinExistence type="inferred from homology"/>
<evidence type="ECO:0000313" key="11">
    <source>
        <dbReference type="Proteomes" id="UP000681041"/>
    </source>
</evidence>
<dbReference type="GO" id="GO:0160104">
    <property type="term" value="F:tRNA (guanine(26)-N2)-dimethyltransferase activity"/>
    <property type="evidence" value="ECO:0007669"/>
    <property type="project" value="UniProtKB-UniRule"/>
</dbReference>
<evidence type="ECO:0000256" key="2">
    <source>
        <dbReference type="ARBA" id="ARBA00022603"/>
    </source>
</evidence>
<reference evidence="10" key="1">
    <citation type="submission" date="2020-07" db="EMBL/GenBank/DDBJ databases">
        <title>Methanobacterium. sp. MethCan genome.</title>
        <authorList>
            <person name="Postec A."/>
            <person name="Quemeneur M."/>
        </authorList>
    </citation>
    <scope>NUCLEOTIDE SEQUENCE</scope>
    <source>
        <strain evidence="10">MethCAN</strain>
    </source>
</reference>
<feature type="binding site" evidence="8">
    <location>
        <position position="85"/>
    </location>
    <ligand>
        <name>S-adenosyl-L-methionine</name>
        <dbReference type="ChEBI" id="CHEBI:59789"/>
    </ligand>
</feature>
<dbReference type="KEGG" id="meme:HYG87_05075"/>
<evidence type="ECO:0000313" key="10">
    <source>
        <dbReference type="EMBL" id="QUH23186.1"/>
    </source>
</evidence>
<dbReference type="GO" id="GO:0000049">
    <property type="term" value="F:tRNA binding"/>
    <property type="evidence" value="ECO:0007669"/>
    <property type="project" value="UniProtKB-UniRule"/>
</dbReference>
<dbReference type="InterPro" id="IPR042296">
    <property type="entry name" value="tRNA_met_Trm1_C"/>
</dbReference>
<name>A0A8T8K3S6_9EURY</name>
<feature type="binding site" evidence="8">
    <location>
        <position position="265"/>
    </location>
    <ligand>
        <name>Zn(2+)</name>
        <dbReference type="ChEBI" id="CHEBI:29105"/>
    </ligand>
</feature>
<dbReference type="Gene3D" id="3.40.50.150">
    <property type="entry name" value="Vaccinia Virus protein VP39"/>
    <property type="match status" value="1"/>
</dbReference>
<feature type="binding site" evidence="8">
    <location>
        <position position="245"/>
    </location>
    <ligand>
        <name>Zn(2+)</name>
        <dbReference type="ChEBI" id="CHEBI:29105"/>
    </ligand>
</feature>
<dbReference type="SUPFAM" id="SSF53335">
    <property type="entry name" value="S-adenosyl-L-methionine-dependent methyltransferases"/>
    <property type="match status" value="1"/>
</dbReference>
<feature type="binding site" evidence="8">
    <location>
        <position position="37"/>
    </location>
    <ligand>
        <name>S-adenosyl-L-methionine</name>
        <dbReference type="ChEBI" id="CHEBI:59789"/>
    </ligand>
</feature>
<dbReference type="InterPro" id="IPR002905">
    <property type="entry name" value="Trm1"/>
</dbReference>
<dbReference type="EC" id="2.1.1.216" evidence="7 8"/>
<dbReference type="PANTHER" id="PTHR10631:SF3">
    <property type="entry name" value="TRNA (GUANINE(26)-N(2))-DIMETHYLTRANSFERASE"/>
    <property type="match status" value="1"/>
</dbReference>
<keyword evidence="11" id="KW-1185">Reference proteome</keyword>
<evidence type="ECO:0000256" key="6">
    <source>
        <dbReference type="ARBA" id="ARBA00022884"/>
    </source>
</evidence>
<feature type="binding site" evidence="8">
    <location>
        <position position="67"/>
    </location>
    <ligand>
        <name>S-adenosyl-L-methionine</name>
        <dbReference type="ChEBI" id="CHEBI:59789"/>
    </ligand>
</feature>
<evidence type="ECO:0000256" key="4">
    <source>
        <dbReference type="ARBA" id="ARBA00022691"/>
    </source>
</evidence>
<dbReference type="CDD" id="cd02440">
    <property type="entry name" value="AdoMet_MTases"/>
    <property type="match status" value="1"/>
</dbReference>
<evidence type="ECO:0000256" key="1">
    <source>
        <dbReference type="ARBA" id="ARBA00022555"/>
    </source>
</evidence>
<evidence type="ECO:0000256" key="7">
    <source>
        <dbReference type="ARBA" id="ARBA00039099"/>
    </source>
</evidence>
<keyword evidence="6 8" id="KW-0694">RNA-binding</keyword>
<sequence length="388" mass="43974">MKEIEIEEGQIKIIIPTFEKVSARAPVFYNPVMELNRDISVLALQQFRKERDADIKVCDAFGGSGIRGIRYSQEVDGVSEVLVNDISSLALEFAEKNRQLNGVDNMELSHDDANLVMRNNRGKFDVIDIDPFGTPSYFIESAANSLKADSMLCVTATDTSALCGTYKEPCIRKYNSLPLKTEYCHENGIRILISFVARTFAKYKKMVDVKLSHSSEHYMRIYFKIDKGAAKTDKSLENLGFIIHCRKCLFRDSVPGIAPSLLEECPLCGEKLLRGGPMWLGKIQDHSFINSMLEMISEKSLNQEKKVIKLLNLCMEEYDAPPGFYDLHVITKKLKISSPPLMDVLNDLKREGYSAYRTHYRPTGIKTDAPLSKIEKIVLSLNKRQFMS</sequence>
<dbReference type="Pfam" id="PF02005">
    <property type="entry name" value="TRM"/>
    <property type="match status" value="1"/>
</dbReference>
<keyword evidence="8" id="KW-0479">Metal-binding</keyword>
<dbReference type="FunFam" id="3.40.50.150:FF:000272">
    <property type="entry name" value="tRNA (guanine(26)-N(2))-dimethyltransferase"/>
    <property type="match status" value="1"/>
</dbReference>
<dbReference type="AlphaFoldDB" id="A0A8T8K3S6"/>
<feature type="binding site" evidence="8">
    <location>
        <position position="112"/>
    </location>
    <ligand>
        <name>S-adenosyl-L-methionine</name>
        <dbReference type="ChEBI" id="CHEBI:59789"/>
    </ligand>
</feature>
<dbReference type="HAMAP" id="MF_00290">
    <property type="entry name" value="tRNA_dimethyltr_TRM1"/>
    <property type="match status" value="1"/>
</dbReference>
<keyword evidence="3 8" id="KW-0808">Transferase</keyword>
<feature type="binding site" evidence="8">
    <location>
        <position position="113"/>
    </location>
    <ligand>
        <name>S-adenosyl-L-methionine</name>
        <dbReference type="ChEBI" id="CHEBI:59789"/>
    </ligand>
</feature>
<comment type="catalytic activity">
    <reaction evidence="8">
        <text>guanosine(26) in tRNA + 2 S-adenosyl-L-methionine = N(2)-dimethylguanosine(26) in tRNA + 2 S-adenosyl-L-homocysteine + 2 H(+)</text>
        <dbReference type="Rhea" id="RHEA:43140"/>
        <dbReference type="Rhea" id="RHEA-COMP:10359"/>
        <dbReference type="Rhea" id="RHEA-COMP:10360"/>
        <dbReference type="ChEBI" id="CHEBI:15378"/>
        <dbReference type="ChEBI" id="CHEBI:57856"/>
        <dbReference type="ChEBI" id="CHEBI:59789"/>
        <dbReference type="ChEBI" id="CHEBI:74269"/>
        <dbReference type="ChEBI" id="CHEBI:74513"/>
        <dbReference type="EC" id="2.1.1.216"/>
    </reaction>
</comment>
<dbReference type="EMBL" id="CP058560">
    <property type="protein sequence ID" value="QUH23186.1"/>
    <property type="molecule type" value="Genomic_DNA"/>
</dbReference>
<keyword evidence="2 8" id="KW-0489">Methyltransferase</keyword>
<comment type="similarity">
    <text evidence="8 9">Belongs to the class I-like SAM-binding methyltransferase superfamily. Trm1 family.</text>
</comment>
<dbReference type="FunFam" id="3.30.56.70:FF:000001">
    <property type="entry name" value="tRNA (guanine(26)-N(2))-dimethyltransferase"/>
    <property type="match status" value="1"/>
</dbReference>
<keyword evidence="8" id="KW-0862">Zinc</keyword>
<dbReference type="GO" id="GO:0046872">
    <property type="term" value="F:metal ion binding"/>
    <property type="evidence" value="ECO:0007669"/>
    <property type="project" value="UniProtKB-KW"/>
</dbReference>
<dbReference type="RefSeq" id="WP_211534133.1">
    <property type="nucleotide sequence ID" value="NZ_CP058560.1"/>
</dbReference>
<dbReference type="Gene3D" id="3.30.56.70">
    <property type="entry name" value="N2,N2-dimethylguanosine tRNA methyltransferase, C-terminal domain"/>
    <property type="match status" value="1"/>
</dbReference>
<organism evidence="10 11">
    <name type="scientific">Methanobacterium alkalithermotolerans</name>
    <dbReference type="NCBI Taxonomy" id="2731220"/>
    <lineage>
        <taxon>Archaea</taxon>
        <taxon>Methanobacteriati</taxon>
        <taxon>Methanobacteriota</taxon>
        <taxon>Methanomada group</taxon>
        <taxon>Methanobacteria</taxon>
        <taxon>Methanobacteriales</taxon>
        <taxon>Methanobacteriaceae</taxon>
        <taxon>Methanobacterium</taxon>
    </lineage>
</organism>
<dbReference type="NCBIfam" id="TIGR00308">
    <property type="entry name" value="TRM1"/>
    <property type="match status" value="1"/>
</dbReference>
<keyword evidence="1 8" id="KW-0820">tRNA-binding</keyword>
<dbReference type="GO" id="GO:0002940">
    <property type="term" value="P:tRNA N2-guanine methylation"/>
    <property type="evidence" value="ECO:0007669"/>
    <property type="project" value="TreeGrafter"/>
</dbReference>
<evidence type="ECO:0000256" key="9">
    <source>
        <dbReference type="PROSITE-ProRule" id="PRU00958"/>
    </source>
</evidence>
<dbReference type="PROSITE" id="PS51626">
    <property type="entry name" value="SAM_MT_TRM1"/>
    <property type="match status" value="1"/>
</dbReference>
<dbReference type="Proteomes" id="UP000681041">
    <property type="component" value="Chromosome"/>
</dbReference>
<feature type="binding site" evidence="8">
    <location>
        <position position="248"/>
    </location>
    <ligand>
        <name>Zn(2+)</name>
        <dbReference type="ChEBI" id="CHEBI:29105"/>
    </ligand>
</feature>
<keyword evidence="5 8" id="KW-0819">tRNA processing</keyword>
<accession>A0A8T8K3S6</accession>
<evidence type="ECO:0000256" key="8">
    <source>
        <dbReference type="HAMAP-Rule" id="MF_00290"/>
    </source>
</evidence>
<dbReference type="GeneID" id="64820114"/>
<comment type="function">
    <text evidence="8">Dimethylates a single guanine residue at position 26 of a number of tRNAs using S-adenosyl-L-methionine as donor of the methyl groups.</text>
</comment>
<protein>
    <recommendedName>
        <fullName evidence="7 8">tRNA (guanine(26)-N(2))-dimethyltransferase</fullName>
        <ecNumber evidence="7 8">2.1.1.216</ecNumber>
    </recommendedName>
    <alternativeName>
        <fullName evidence="8">tRNA 2,2-dimethylguanosine-26 methyltransferase</fullName>
    </alternativeName>
    <alternativeName>
        <fullName evidence="8">tRNA(guanine-26,N(2)-N(2)) methyltransferase</fullName>
    </alternativeName>
    <alternativeName>
        <fullName evidence="8">tRNA(m(2,2)G26)dimethyltransferase</fullName>
    </alternativeName>
</protein>